<name>A0ABS9U3Y6_9MICC</name>
<dbReference type="RefSeq" id="WP_241054877.1">
    <property type="nucleotide sequence ID" value="NZ_JAKZBV010000001.1"/>
</dbReference>
<dbReference type="SUPFAM" id="SSF54427">
    <property type="entry name" value="NTF2-like"/>
    <property type="match status" value="1"/>
</dbReference>
<comment type="caution">
    <text evidence="1">The sequence shown here is derived from an EMBL/GenBank/DDBJ whole genome shotgun (WGS) entry which is preliminary data.</text>
</comment>
<evidence type="ECO:0000313" key="2">
    <source>
        <dbReference type="Proteomes" id="UP001202922"/>
    </source>
</evidence>
<evidence type="ECO:0000313" key="1">
    <source>
        <dbReference type="EMBL" id="MCH6471227.1"/>
    </source>
</evidence>
<dbReference type="Gene3D" id="3.10.450.50">
    <property type="match status" value="1"/>
</dbReference>
<reference evidence="1 2" key="1">
    <citation type="submission" date="2022-03" db="EMBL/GenBank/DDBJ databases">
        <title>Sinomonas sp. isolated from a soil.</title>
        <authorList>
            <person name="Han J."/>
            <person name="Kim D.-U."/>
        </authorList>
    </citation>
    <scope>NUCLEOTIDE SEQUENCE [LARGE SCALE GENOMIC DNA]</scope>
    <source>
        <strain evidence="1 2">5-5</strain>
    </source>
</reference>
<dbReference type="PANTHER" id="PTHR38436:SF1">
    <property type="entry name" value="ESTER CYCLASE"/>
    <property type="match status" value="1"/>
</dbReference>
<gene>
    <name evidence="1" type="ORF">L0M17_14790</name>
</gene>
<dbReference type="InterPro" id="IPR009959">
    <property type="entry name" value="Cyclase_SnoaL-like"/>
</dbReference>
<accession>A0ABS9U3Y6</accession>
<organism evidence="1 2">
    <name type="scientific">Sinomonas terrae</name>
    <dbReference type="NCBI Taxonomy" id="2908838"/>
    <lineage>
        <taxon>Bacteria</taxon>
        <taxon>Bacillati</taxon>
        <taxon>Actinomycetota</taxon>
        <taxon>Actinomycetes</taxon>
        <taxon>Micrococcales</taxon>
        <taxon>Micrococcaceae</taxon>
        <taxon>Sinomonas</taxon>
    </lineage>
</organism>
<dbReference type="EMBL" id="JAKZBV010000001">
    <property type="protein sequence ID" value="MCH6471227.1"/>
    <property type="molecule type" value="Genomic_DNA"/>
</dbReference>
<proteinExistence type="predicted"/>
<dbReference type="InterPro" id="IPR032710">
    <property type="entry name" value="NTF2-like_dom_sf"/>
</dbReference>
<dbReference type="PANTHER" id="PTHR38436">
    <property type="entry name" value="POLYKETIDE CYCLASE SNOAL-LIKE DOMAIN"/>
    <property type="match status" value="1"/>
</dbReference>
<dbReference type="Proteomes" id="UP001202922">
    <property type="component" value="Unassembled WGS sequence"/>
</dbReference>
<protein>
    <submittedName>
        <fullName evidence="1">Ester cyclase</fullName>
    </submittedName>
</protein>
<dbReference type="Pfam" id="PF07366">
    <property type="entry name" value="SnoaL"/>
    <property type="match status" value="1"/>
</dbReference>
<sequence length="141" mass="15560">MGEEGKASTRRFIEDAWNSGGFDRAREHLAPEFVDHTGFGDENRDEFLARIASFREAFADFTMVVDQMLADGDFVTTRWTATGVHRGVFRGIAPTGRRVTFGGIAIDKVVDGRRAEGWALVDMIGLLQQLGASVRAPDPKD</sequence>
<keyword evidence="2" id="KW-1185">Reference proteome</keyword>